<organism evidence="1 2">
    <name type="scientific">Kickxella alabastrina</name>
    <dbReference type="NCBI Taxonomy" id="61397"/>
    <lineage>
        <taxon>Eukaryota</taxon>
        <taxon>Fungi</taxon>
        <taxon>Fungi incertae sedis</taxon>
        <taxon>Zoopagomycota</taxon>
        <taxon>Kickxellomycotina</taxon>
        <taxon>Kickxellomycetes</taxon>
        <taxon>Kickxellales</taxon>
        <taxon>Kickxellaceae</taxon>
        <taxon>Kickxella</taxon>
    </lineage>
</organism>
<dbReference type="EMBL" id="JANBPG010003477">
    <property type="protein sequence ID" value="KAJ1880835.1"/>
    <property type="molecule type" value="Genomic_DNA"/>
</dbReference>
<reference evidence="1" key="1">
    <citation type="submission" date="2022-07" db="EMBL/GenBank/DDBJ databases">
        <title>Phylogenomic reconstructions and comparative analyses of Kickxellomycotina fungi.</title>
        <authorList>
            <person name="Reynolds N.K."/>
            <person name="Stajich J.E."/>
            <person name="Barry K."/>
            <person name="Grigoriev I.V."/>
            <person name="Crous P."/>
            <person name="Smith M.E."/>
        </authorList>
    </citation>
    <scope>NUCLEOTIDE SEQUENCE</scope>
    <source>
        <strain evidence="1">Benny 63K</strain>
    </source>
</reference>
<comment type="caution">
    <text evidence="1">The sequence shown here is derived from an EMBL/GenBank/DDBJ whole genome shotgun (WGS) entry which is preliminary data.</text>
</comment>
<evidence type="ECO:0000313" key="2">
    <source>
        <dbReference type="Proteomes" id="UP001150581"/>
    </source>
</evidence>
<accession>A0ACC1HZZ3</accession>
<proteinExistence type="predicted"/>
<gene>
    <name evidence="1" type="ORF">LPJ66_011425</name>
</gene>
<name>A0ACC1HZZ3_9FUNG</name>
<evidence type="ECO:0000313" key="1">
    <source>
        <dbReference type="EMBL" id="KAJ1880835.1"/>
    </source>
</evidence>
<protein>
    <submittedName>
        <fullName evidence="1">Uncharacterized protein</fullName>
    </submittedName>
</protein>
<keyword evidence="2" id="KW-1185">Reference proteome</keyword>
<sequence length="83" mass="9579">MAHTHTDKPDPSKECVLAKIVMYTCKKSDNIVCTPFERLFKRCPGILAVELVPDSDNFFVNIKDHEGAVRWKKLSAHHRRKDD</sequence>
<dbReference type="Proteomes" id="UP001150581">
    <property type="component" value="Unassembled WGS sequence"/>
</dbReference>